<proteinExistence type="predicted"/>
<sequence>MNKTPSFVIIKKGQTQYLKVRGDTGAWESSQIQQTVNLLPTGYAGANPAAPTLERLNEPDPEGLGRV</sequence>
<evidence type="ECO:0000256" key="1">
    <source>
        <dbReference type="SAM" id="MobiDB-lite"/>
    </source>
</evidence>
<dbReference type="EMBL" id="PEXQ01000059">
    <property type="protein sequence ID" value="PIU14888.1"/>
    <property type="molecule type" value="Genomic_DNA"/>
</dbReference>
<reference evidence="3" key="1">
    <citation type="submission" date="2017-09" db="EMBL/GenBank/DDBJ databases">
        <title>Depth-based differentiation of microbial function through sediment-hosted aquifers and enrichment of novel symbionts in the deep terrestrial subsurface.</title>
        <authorList>
            <person name="Probst A.J."/>
            <person name="Ladd B."/>
            <person name="Jarett J.K."/>
            <person name="Geller-Mcgrath D.E."/>
            <person name="Sieber C.M.K."/>
            <person name="Emerson J.B."/>
            <person name="Anantharaman K."/>
            <person name="Thomas B.C."/>
            <person name="Malmstrom R."/>
            <person name="Stieglmeier M."/>
            <person name="Klingl A."/>
            <person name="Woyke T."/>
            <person name="Ryan C.M."/>
            <person name="Banfield J.F."/>
        </authorList>
    </citation>
    <scope>NUCLEOTIDE SEQUENCE [LARGE SCALE GENOMIC DNA]</scope>
</reference>
<organism evidence="2 3">
    <name type="scientific">bacterium (Candidatus Gribaldobacteria) CG08_land_8_20_14_0_20_39_15</name>
    <dbReference type="NCBI Taxonomy" id="2014273"/>
    <lineage>
        <taxon>Bacteria</taxon>
        <taxon>Candidatus Gribaldobacteria</taxon>
    </lineage>
</organism>
<dbReference type="Proteomes" id="UP000229784">
    <property type="component" value="Unassembled WGS sequence"/>
</dbReference>
<gene>
    <name evidence="2" type="ORF">COT20_02375</name>
</gene>
<evidence type="ECO:0000313" key="2">
    <source>
        <dbReference type="EMBL" id="PIU14888.1"/>
    </source>
</evidence>
<protein>
    <submittedName>
        <fullName evidence="2">Uncharacterized protein</fullName>
    </submittedName>
</protein>
<feature type="compositionally biased region" description="Basic and acidic residues" evidence="1">
    <location>
        <begin position="55"/>
        <end position="67"/>
    </location>
</feature>
<feature type="region of interest" description="Disordered" evidence="1">
    <location>
        <begin position="46"/>
        <end position="67"/>
    </location>
</feature>
<evidence type="ECO:0000313" key="3">
    <source>
        <dbReference type="Proteomes" id="UP000229784"/>
    </source>
</evidence>
<name>A0A2M6XU32_9BACT</name>
<accession>A0A2M6XU32</accession>
<comment type="caution">
    <text evidence="2">The sequence shown here is derived from an EMBL/GenBank/DDBJ whole genome shotgun (WGS) entry which is preliminary data.</text>
</comment>
<dbReference type="AlphaFoldDB" id="A0A2M6XU32"/>